<comment type="caution">
    <text evidence="2">The sequence shown here is derived from an EMBL/GenBank/DDBJ whole genome shotgun (WGS) entry which is preliminary data.</text>
</comment>
<organism evidence="2 3">
    <name type="scientific">Lates japonicus</name>
    <name type="common">Japanese lates</name>
    <dbReference type="NCBI Taxonomy" id="270547"/>
    <lineage>
        <taxon>Eukaryota</taxon>
        <taxon>Metazoa</taxon>
        <taxon>Chordata</taxon>
        <taxon>Craniata</taxon>
        <taxon>Vertebrata</taxon>
        <taxon>Euteleostomi</taxon>
        <taxon>Actinopterygii</taxon>
        <taxon>Neopterygii</taxon>
        <taxon>Teleostei</taxon>
        <taxon>Neoteleostei</taxon>
        <taxon>Acanthomorphata</taxon>
        <taxon>Carangaria</taxon>
        <taxon>Carangaria incertae sedis</taxon>
        <taxon>Centropomidae</taxon>
        <taxon>Lates</taxon>
    </lineage>
</organism>
<evidence type="ECO:0000256" key="1">
    <source>
        <dbReference type="SAM" id="MobiDB-lite"/>
    </source>
</evidence>
<feature type="compositionally biased region" description="Polar residues" evidence="1">
    <location>
        <begin position="154"/>
        <end position="165"/>
    </location>
</feature>
<dbReference type="Proteomes" id="UP001279410">
    <property type="component" value="Unassembled WGS sequence"/>
</dbReference>
<protein>
    <submittedName>
        <fullName evidence="2">GTPase IMAP family member 8-like protein</fullName>
    </submittedName>
</protein>
<proteinExistence type="predicted"/>
<reference evidence="2" key="1">
    <citation type="submission" date="2022-08" db="EMBL/GenBank/DDBJ databases">
        <title>Genome sequencing of akame (Lates japonicus).</title>
        <authorList>
            <person name="Hashiguchi Y."/>
            <person name="Takahashi H."/>
        </authorList>
    </citation>
    <scope>NUCLEOTIDE SEQUENCE</scope>
    <source>
        <strain evidence="2">Kochi</strain>
    </source>
</reference>
<dbReference type="EMBL" id="BRZM01000007">
    <property type="protein sequence ID" value="GLD49010.1"/>
    <property type="molecule type" value="Genomic_DNA"/>
</dbReference>
<gene>
    <name evidence="2" type="ORF">AKAME5_000287400</name>
</gene>
<sequence length="229" mass="25795">MMVVPAGRVGRRTGLDRDGFMSVLASMLSGKKGLRWTAAGQQRLTVNLPIWFPADDPQGSLRLNGESRAHPFSPTHPTMLLILPQTQNRMLTEETVINVHPLCHPALRERTLRRLTESGGLQQLIDQWGDSSLEELEAFIDSYFQMVWEQTMGSFQPATPDSPASEQDAAVGEAREEEVLSSIDRKLSKLELLEEIRSDLVKLRESLENSWKAIQELRDRSKQDPSNTC</sequence>
<accession>A0AAD3M884</accession>
<evidence type="ECO:0000313" key="2">
    <source>
        <dbReference type="EMBL" id="GLD49010.1"/>
    </source>
</evidence>
<evidence type="ECO:0000313" key="3">
    <source>
        <dbReference type="Proteomes" id="UP001279410"/>
    </source>
</evidence>
<name>A0AAD3M884_LATJO</name>
<keyword evidence="3" id="KW-1185">Reference proteome</keyword>
<dbReference type="AlphaFoldDB" id="A0AAD3M884"/>
<feature type="region of interest" description="Disordered" evidence="1">
    <location>
        <begin position="154"/>
        <end position="175"/>
    </location>
</feature>